<name>A0A1M5XT65_9GAMM</name>
<dbReference type="GO" id="GO:0006779">
    <property type="term" value="P:porphyrin-containing compound biosynthetic process"/>
    <property type="evidence" value="ECO:0007669"/>
    <property type="project" value="TreeGrafter"/>
</dbReference>
<dbReference type="CDD" id="cd01335">
    <property type="entry name" value="Radical_SAM"/>
    <property type="match status" value="1"/>
</dbReference>
<dbReference type="Gene3D" id="3.80.30.20">
    <property type="entry name" value="tm_1862 like domain"/>
    <property type="match status" value="1"/>
</dbReference>
<dbReference type="PANTHER" id="PTHR13932">
    <property type="entry name" value="COPROPORPHYRINIGEN III OXIDASE"/>
    <property type="match status" value="1"/>
</dbReference>
<dbReference type="EMBL" id="FQXG01000006">
    <property type="protein sequence ID" value="SHI02453.1"/>
    <property type="molecule type" value="Genomic_DNA"/>
</dbReference>
<dbReference type="InterPro" id="IPR034505">
    <property type="entry name" value="Coproporphyrinogen-III_oxidase"/>
</dbReference>
<dbReference type="InterPro" id="IPR023404">
    <property type="entry name" value="rSAM_horseshoe"/>
</dbReference>
<dbReference type="STRING" id="299255.SAMN02745129_3639"/>
<dbReference type="Pfam" id="PF04055">
    <property type="entry name" value="Radical_SAM"/>
    <property type="match status" value="1"/>
</dbReference>
<evidence type="ECO:0000313" key="3">
    <source>
        <dbReference type="Proteomes" id="UP000184268"/>
    </source>
</evidence>
<dbReference type="AlphaFoldDB" id="A0A1M5XT65"/>
<organism evidence="2 3">
    <name type="scientific">Ferrimonas marina</name>
    <dbReference type="NCBI Taxonomy" id="299255"/>
    <lineage>
        <taxon>Bacteria</taxon>
        <taxon>Pseudomonadati</taxon>
        <taxon>Pseudomonadota</taxon>
        <taxon>Gammaproteobacteria</taxon>
        <taxon>Alteromonadales</taxon>
        <taxon>Ferrimonadaceae</taxon>
        <taxon>Ferrimonas</taxon>
    </lineage>
</organism>
<evidence type="ECO:0000259" key="1">
    <source>
        <dbReference type="PROSITE" id="PS51918"/>
    </source>
</evidence>
<dbReference type="GO" id="GO:0003824">
    <property type="term" value="F:catalytic activity"/>
    <property type="evidence" value="ECO:0007669"/>
    <property type="project" value="InterPro"/>
</dbReference>
<dbReference type="PROSITE" id="PS51918">
    <property type="entry name" value="RADICAL_SAM"/>
    <property type="match status" value="1"/>
</dbReference>
<dbReference type="SFLD" id="SFLDS00029">
    <property type="entry name" value="Radical_SAM"/>
    <property type="match status" value="1"/>
</dbReference>
<dbReference type="InterPro" id="IPR006638">
    <property type="entry name" value="Elp3/MiaA/NifB-like_rSAM"/>
</dbReference>
<accession>A0A1M5XT65</accession>
<dbReference type="InterPro" id="IPR007197">
    <property type="entry name" value="rSAM"/>
</dbReference>
<dbReference type="SMART" id="SM00729">
    <property type="entry name" value="Elp3"/>
    <property type="match status" value="1"/>
</dbReference>
<proteinExistence type="predicted"/>
<dbReference type="RefSeq" id="WP_073325975.1">
    <property type="nucleotide sequence ID" value="NZ_FQXG01000006.1"/>
</dbReference>
<gene>
    <name evidence="2" type="ORF">SAMN02745129_3639</name>
</gene>
<dbReference type="InterPro" id="IPR058240">
    <property type="entry name" value="rSAM_sf"/>
</dbReference>
<dbReference type="OrthoDB" id="9808022at2"/>
<dbReference type="SUPFAM" id="SSF102114">
    <property type="entry name" value="Radical SAM enzymes"/>
    <property type="match status" value="1"/>
</dbReference>
<keyword evidence="3" id="KW-1185">Reference proteome</keyword>
<sequence>MAQVRFPQLSQQALDYVMGGKIKSLLDLQQLSPGGYDLAELSGKRVPTLYIHIPFCHTLCRFCSFFRLKYDEAKAREYFKLLRQEVEILAQVGVQFDRLYIGGGTTTIIESELIETIELIKSRFDIQEVSCESDPIYFENSNPLALKGLVDRFSIGIQSFDDEILKHSGRYEKFGSGDAIADLSARAIAEFPTINLDMMMGFNNQTPDALTEDLMRASALKPGQITLYPLTLGVGKNRKKAGKLAGNPADLLGLYQTGRNVLEPGYEREYAWTYRRATGLPVEHDYVLDGEDCVGIGCGAFGRIGNKFYLSSFNLDDYARRVKAGELSCTSHKDLSTPLMRRYHLLMMMVKGHLPNSVFEKLYGRSLYTALPAEMAFLRLHGAIVPSACGDGYRTTPTGEFVALKMFSGFLAGMDWLREQAGSAAEEAQIARGQAIEVQAA</sequence>
<protein>
    <submittedName>
        <fullName evidence="2">Coproporphyrinogen III oxidase</fullName>
    </submittedName>
</protein>
<evidence type="ECO:0000313" key="2">
    <source>
        <dbReference type="EMBL" id="SHI02453.1"/>
    </source>
</evidence>
<feature type="domain" description="Radical SAM core" evidence="1">
    <location>
        <begin position="41"/>
        <end position="267"/>
    </location>
</feature>
<dbReference type="PANTHER" id="PTHR13932:SF5">
    <property type="entry name" value="RADICAL S-ADENOSYL METHIONINE DOMAIN-CONTAINING PROTEIN 1, MITOCHONDRIAL"/>
    <property type="match status" value="1"/>
</dbReference>
<dbReference type="GO" id="GO:0005737">
    <property type="term" value="C:cytoplasm"/>
    <property type="evidence" value="ECO:0007669"/>
    <property type="project" value="TreeGrafter"/>
</dbReference>
<reference evidence="2 3" key="1">
    <citation type="submission" date="2016-11" db="EMBL/GenBank/DDBJ databases">
        <authorList>
            <person name="Jaros S."/>
            <person name="Januszkiewicz K."/>
            <person name="Wedrychowicz H."/>
        </authorList>
    </citation>
    <scope>NUCLEOTIDE SEQUENCE [LARGE SCALE GENOMIC DNA]</scope>
    <source>
        <strain evidence="2 3">DSM 16917</strain>
    </source>
</reference>
<dbReference type="Proteomes" id="UP000184268">
    <property type="component" value="Unassembled WGS sequence"/>
</dbReference>
<dbReference type="NCBIfam" id="NF006385">
    <property type="entry name" value="PRK08629.1"/>
    <property type="match status" value="1"/>
</dbReference>
<dbReference type="SFLD" id="SFLDG01065">
    <property type="entry name" value="anaerobic_coproporphyrinogen-I"/>
    <property type="match status" value="1"/>
</dbReference>
<dbReference type="GO" id="GO:0051539">
    <property type="term" value="F:4 iron, 4 sulfur cluster binding"/>
    <property type="evidence" value="ECO:0007669"/>
    <property type="project" value="TreeGrafter"/>
</dbReference>